<name>A0ACB9ZAV7_9PEZI</name>
<evidence type="ECO:0000313" key="2">
    <source>
        <dbReference type="Proteomes" id="UP001497700"/>
    </source>
</evidence>
<reference evidence="1 2" key="1">
    <citation type="journal article" date="2022" name="New Phytol.">
        <title>Ecological generalism drives hyperdiversity of secondary metabolite gene clusters in xylarialean endophytes.</title>
        <authorList>
            <person name="Franco M.E.E."/>
            <person name="Wisecaver J.H."/>
            <person name="Arnold A.E."/>
            <person name="Ju Y.M."/>
            <person name="Slot J.C."/>
            <person name="Ahrendt S."/>
            <person name="Moore L.P."/>
            <person name="Eastman K.E."/>
            <person name="Scott K."/>
            <person name="Konkel Z."/>
            <person name="Mondo S.J."/>
            <person name="Kuo A."/>
            <person name="Hayes R.D."/>
            <person name="Haridas S."/>
            <person name="Andreopoulos B."/>
            <person name="Riley R."/>
            <person name="LaButti K."/>
            <person name="Pangilinan J."/>
            <person name="Lipzen A."/>
            <person name="Amirebrahimi M."/>
            <person name="Yan J."/>
            <person name="Adam C."/>
            <person name="Keymanesh K."/>
            <person name="Ng V."/>
            <person name="Louie K."/>
            <person name="Northen T."/>
            <person name="Drula E."/>
            <person name="Henrissat B."/>
            <person name="Hsieh H.M."/>
            <person name="Youens-Clark K."/>
            <person name="Lutzoni F."/>
            <person name="Miadlikowska J."/>
            <person name="Eastwood D.C."/>
            <person name="Hamelin R.C."/>
            <person name="Grigoriev I.V."/>
            <person name="U'Ren J.M."/>
        </authorList>
    </citation>
    <scope>NUCLEOTIDE SEQUENCE [LARGE SCALE GENOMIC DNA]</scope>
    <source>
        <strain evidence="1 2">CBS 119005</strain>
    </source>
</reference>
<comment type="caution">
    <text evidence="1">The sequence shown here is derived from an EMBL/GenBank/DDBJ whole genome shotgun (WGS) entry which is preliminary data.</text>
</comment>
<keyword evidence="2" id="KW-1185">Reference proteome</keyword>
<gene>
    <name evidence="1" type="ORF">F4820DRAFT_444797</name>
</gene>
<accession>A0ACB9ZAV7</accession>
<proteinExistence type="predicted"/>
<dbReference type="EMBL" id="MU393435">
    <property type="protein sequence ID" value="KAI4868884.1"/>
    <property type="molecule type" value="Genomic_DNA"/>
</dbReference>
<sequence length="391" mass="40551">MATTTVSMRPLTTTFTRPSGCEVLTLQNCNDPSSCVATRPETICPLGTEPVDDLGGPGCFPSMISNLNGIAYAHYVTYSPGRICPRGMTTAASAISPDGVWCCPTGLTWAASAPWCDTTLTEGVFILSEYDCRTAASTFTFGAAGGTEVLVTRSLSYLSGSSTVSNGQDITYVDVTIAASTMVLTAMAQGIFLDGQTIAFDAASTKPVAGGSGTRGTPTDSTSTSTPSGNGGNGSLQQDPSEKSTSNGQSSGPIAGPVFSAIVASAIVGGIMAIVGLLFLLVFWHKKNRQKQDRANIQTENVEGHFVHNYLHGSGKGELDASASATRNELEGSLGEDRNRGAGIYVRKPELEGSPGAGGAVYVLSKAELEARQRIEIAELEAIAALRPRDG</sequence>
<evidence type="ECO:0000313" key="1">
    <source>
        <dbReference type="EMBL" id="KAI4868884.1"/>
    </source>
</evidence>
<dbReference type="Proteomes" id="UP001497700">
    <property type="component" value="Unassembled WGS sequence"/>
</dbReference>
<organism evidence="1 2">
    <name type="scientific">Hypoxylon rubiginosum</name>
    <dbReference type="NCBI Taxonomy" id="110542"/>
    <lineage>
        <taxon>Eukaryota</taxon>
        <taxon>Fungi</taxon>
        <taxon>Dikarya</taxon>
        <taxon>Ascomycota</taxon>
        <taxon>Pezizomycotina</taxon>
        <taxon>Sordariomycetes</taxon>
        <taxon>Xylariomycetidae</taxon>
        <taxon>Xylariales</taxon>
        <taxon>Hypoxylaceae</taxon>
        <taxon>Hypoxylon</taxon>
    </lineage>
</organism>
<protein>
    <submittedName>
        <fullName evidence="1">Uncharacterized protein</fullName>
    </submittedName>
</protein>